<sequence>MSAVLGPPGSRPEQEGDDAMREMEIHDYARQLLEAHGPKAIAEAAQNAIDLEQKGELELAKTWRHIEDAMKLMRGPHQS</sequence>
<evidence type="ECO:0000256" key="1">
    <source>
        <dbReference type="SAM" id="MobiDB-lite"/>
    </source>
</evidence>
<evidence type="ECO:0000313" key="2">
    <source>
        <dbReference type="EMBL" id="KGJ70398.1"/>
    </source>
</evidence>
<dbReference type="Proteomes" id="UP000024900">
    <property type="component" value="Unassembled WGS sequence"/>
</dbReference>
<comment type="caution">
    <text evidence="2">The sequence shown here is derived from an EMBL/GenBank/DDBJ whole genome shotgun (WGS) entry which is preliminary data.</text>
</comment>
<reference evidence="2 3" key="1">
    <citation type="journal article" date="2014" name="BMC Genomics">
        <title>Comparative genomics of Bradyrhizobium japonicum CPAC 15 and Bradyrhizobium diazoefficiens CPAC 7: elite model strains for understanding symbiotic performance with soybean.</title>
        <authorList>
            <person name="Siqueira A.F."/>
            <person name="Ormeno-Orrillo E."/>
            <person name="Souza R.C."/>
            <person name="Rodrigues E.P."/>
            <person name="Almeida L.G."/>
            <person name="Barcellos F.G."/>
            <person name="Batista J.S."/>
            <person name="Nakatami A.S."/>
            <person name="Martinez-Romero E."/>
            <person name="Vasconcelos A.T."/>
            <person name="Hungria M."/>
        </authorList>
    </citation>
    <scope>NUCLEOTIDE SEQUENCE [LARGE SCALE GENOMIC DNA]</scope>
    <source>
        <strain evidence="2 3">SEMIA 5080</strain>
    </source>
</reference>
<evidence type="ECO:0000313" key="3">
    <source>
        <dbReference type="Proteomes" id="UP000024900"/>
    </source>
</evidence>
<organism evidence="2 3">
    <name type="scientific">Bradyrhizobium diazoefficiens SEMIA 5080</name>
    <dbReference type="NCBI Taxonomy" id="754504"/>
    <lineage>
        <taxon>Bacteria</taxon>
        <taxon>Pseudomonadati</taxon>
        <taxon>Pseudomonadota</taxon>
        <taxon>Alphaproteobacteria</taxon>
        <taxon>Hyphomicrobiales</taxon>
        <taxon>Nitrobacteraceae</taxon>
        <taxon>Bradyrhizobium</taxon>
    </lineage>
</organism>
<protein>
    <submittedName>
        <fullName evidence="2">Uncharacterized protein</fullName>
    </submittedName>
</protein>
<gene>
    <name evidence="2" type="ORF">BJA5080_06962</name>
</gene>
<proteinExistence type="predicted"/>
<feature type="region of interest" description="Disordered" evidence="1">
    <location>
        <begin position="1"/>
        <end position="20"/>
    </location>
</feature>
<name>A0A837CN42_9BRAD</name>
<accession>A0A837CN42</accession>
<dbReference type="AlphaFoldDB" id="A0A837CN42"/>
<dbReference type="EMBL" id="ADOU02000004">
    <property type="protein sequence ID" value="KGJ70398.1"/>
    <property type="molecule type" value="Genomic_DNA"/>
</dbReference>